<organism evidence="2 3">
    <name type="scientific">Vibrio sinensis</name>
    <dbReference type="NCBI Taxonomy" id="2302434"/>
    <lineage>
        <taxon>Bacteria</taxon>
        <taxon>Pseudomonadati</taxon>
        <taxon>Pseudomonadota</taxon>
        <taxon>Gammaproteobacteria</taxon>
        <taxon>Vibrionales</taxon>
        <taxon>Vibrionaceae</taxon>
        <taxon>Vibrio</taxon>
    </lineage>
</organism>
<keyword evidence="1" id="KW-0472">Membrane</keyword>
<gene>
    <name evidence="2" type="ORF">DZ860_00665</name>
</gene>
<dbReference type="EMBL" id="QVMU01000001">
    <property type="protein sequence ID" value="RJX75232.1"/>
    <property type="molecule type" value="Genomic_DNA"/>
</dbReference>
<keyword evidence="1" id="KW-1133">Transmembrane helix</keyword>
<comment type="caution">
    <text evidence="2">The sequence shown here is derived from an EMBL/GenBank/DDBJ whole genome shotgun (WGS) entry which is preliminary data.</text>
</comment>
<dbReference type="AlphaFoldDB" id="A0A3A6RDN8"/>
<dbReference type="OrthoDB" id="5918632at2"/>
<evidence type="ECO:0000313" key="3">
    <source>
        <dbReference type="Proteomes" id="UP000273252"/>
    </source>
</evidence>
<proteinExistence type="predicted"/>
<reference evidence="2 3" key="1">
    <citation type="submission" date="2018-08" db="EMBL/GenBank/DDBJ databases">
        <title>Vibrio isolated from the Eastern China Marginal Seas.</title>
        <authorList>
            <person name="Li Y."/>
        </authorList>
    </citation>
    <scope>NUCLEOTIDE SEQUENCE [LARGE SCALE GENOMIC DNA]</scope>
    <source>
        <strain evidence="2 3">BEI233</strain>
    </source>
</reference>
<evidence type="ECO:0000313" key="2">
    <source>
        <dbReference type="EMBL" id="RJX75232.1"/>
    </source>
</evidence>
<feature type="transmembrane region" description="Helical" evidence="1">
    <location>
        <begin position="5"/>
        <end position="23"/>
    </location>
</feature>
<keyword evidence="1" id="KW-0812">Transmembrane</keyword>
<name>A0A3A6RDN8_9VIBR</name>
<feature type="transmembrane region" description="Helical" evidence="1">
    <location>
        <begin position="29"/>
        <end position="50"/>
    </location>
</feature>
<accession>A0A3A6RDN8</accession>
<keyword evidence="3" id="KW-1185">Reference proteome</keyword>
<sequence>MKKVLWEMVFSLMSFGSIAVIIAPNVPTLFYVLGWLYIILMLCAGVFTLYSERITAWCDKKLGNTKDE</sequence>
<dbReference type="Proteomes" id="UP000273252">
    <property type="component" value="Unassembled WGS sequence"/>
</dbReference>
<evidence type="ECO:0000256" key="1">
    <source>
        <dbReference type="SAM" id="Phobius"/>
    </source>
</evidence>
<protein>
    <submittedName>
        <fullName evidence="2">Uncharacterized protein</fullName>
    </submittedName>
</protein>